<dbReference type="PANTHER" id="PTHR22726">
    <property type="entry name" value="METALLOENDOPEPTIDASE OMA1"/>
    <property type="match status" value="1"/>
</dbReference>
<feature type="domain" description="Peptidase M48" evidence="7">
    <location>
        <begin position="41"/>
        <end position="220"/>
    </location>
</feature>
<comment type="caution">
    <text evidence="8">The sequence shown here is derived from an EMBL/GenBank/DDBJ whole genome shotgun (WGS) entry which is preliminary data.</text>
</comment>
<dbReference type="PROSITE" id="PS51257">
    <property type="entry name" value="PROKAR_LIPOPROTEIN"/>
    <property type="match status" value="1"/>
</dbReference>
<keyword evidence="5 6" id="KW-0482">Metalloprotease</keyword>
<reference evidence="8" key="1">
    <citation type="journal article" date="2014" name="Int. J. Syst. Evol. Microbiol.">
        <title>Complete genome sequence of Corynebacterium casei LMG S-19264T (=DSM 44701T), isolated from a smear-ripened cheese.</title>
        <authorList>
            <consortium name="US DOE Joint Genome Institute (JGI-PGF)"/>
            <person name="Walter F."/>
            <person name="Albersmeier A."/>
            <person name="Kalinowski J."/>
            <person name="Ruckert C."/>
        </authorList>
    </citation>
    <scope>NUCLEOTIDE SEQUENCE</scope>
    <source>
        <strain evidence="8">CGMCC 1.16012</strain>
    </source>
</reference>
<evidence type="ECO:0000259" key="7">
    <source>
        <dbReference type="Pfam" id="PF01435"/>
    </source>
</evidence>
<proteinExistence type="inferred from homology"/>
<evidence type="ECO:0000256" key="1">
    <source>
        <dbReference type="ARBA" id="ARBA00022670"/>
    </source>
</evidence>
<dbReference type="AlphaFoldDB" id="A0A917AEZ6"/>
<keyword evidence="2" id="KW-0479">Metal-binding</keyword>
<dbReference type="Gene3D" id="3.30.2010.10">
    <property type="entry name" value="Metalloproteases ('zincins'), catalytic domain"/>
    <property type="match status" value="1"/>
</dbReference>
<dbReference type="GO" id="GO:0016020">
    <property type="term" value="C:membrane"/>
    <property type="evidence" value="ECO:0007669"/>
    <property type="project" value="TreeGrafter"/>
</dbReference>
<dbReference type="PANTHER" id="PTHR22726:SF1">
    <property type="entry name" value="METALLOENDOPEPTIDASE OMA1, MITOCHONDRIAL"/>
    <property type="match status" value="1"/>
</dbReference>
<gene>
    <name evidence="8" type="ORF">GCM10011517_14560</name>
</gene>
<dbReference type="GO" id="GO:0051603">
    <property type="term" value="P:proteolysis involved in protein catabolic process"/>
    <property type="evidence" value="ECO:0007669"/>
    <property type="project" value="TreeGrafter"/>
</dbReference>
<sequence>MRFTIPLLCLALAACTETTTTGGQVSKAPSINSTQMQRFSAVQSRVEPVAERECRARARSGVNCDFKIVIHPNADLPPNAYQSLEGRRPVVTFTQALLNDLQNSHEIAFVMGHEAAHHIENHIAKTQVNATAGSIFGALVGAAIGSQVAVDVGQQLGGSVGARAYSKDMELEADALGAVITHKAGYDPRAGAAYFFRSPDPGDRFLGSHPPNAERRATINRVAASL</sequence>
<dbReference type="Pfam" id="PF01435">
    <property type="entry name" value="Peptidase_M48"/>
    <property type="match status" value="1"/>
</dbReference>
<dbReference type="Proteomes" id="UP000606730">
    <property type="component" value="Unassembled WGS sequence"/>
</dbReference>
<dbReference type="InterPro" id="IPR051156">
    <property type="entry name" value="Mito/Outer_Membr_Metalloprot"/>
</dbReference>
<dbReference type="GO" id="GO:0046872">
    <property type="term" value="F:metal ion binding"/>
    <property type="evidence" value="ECO:0007669"/>
    <property type="project" value="UniProtKB-KW"/>
</dbReference>
<dbReference type="InterPro" id="IPR001915">
    <property type="entry name" value="Peptidase_M48"/>
</dbReference>
<dbReference type="RefSeq" id="WP_095595742.1">
    <property type="nucleotide sequence ID" value="NZ_BMKN01000001.1"/>
</dbReference>
<keyword evidence="4 6" id="KW-0862">Zinc</keyword>
<keyword evidence="1 6" id="KW-0645">Protease</keyword>
<keyword evidence="3 6" id="KW-0378">Hydrolase</keyword>
<evidence type="ECO:0000313" key="8">
    <source>
        <dbReference type="EMBL" id="GGE47839.1"/>
    </source>
</evidence>
<name>A0A917AEZ6_9RHOB</name>
<evidence type="ECO:0000256" key="4">
    <source>
        <dbReference type="ARBA" id="ARBA00022833"/>
    </source>
</evidence>
<evidence type="ECO:0000256" key="2">
    <source>
        <dbReference type="ARBA" id="ARBA00022723"/>
    </source>
</evidence>
<accession>A0A917AEZ6</accession>
<evidence type="ECO:0000313" key="9">
    <source>
        <dbReference type="Proteomes" id="UP000606730"/>
    </source>
</evidence>
<comment type="similarity">
    <text evidence="6">Belongs to the peptidase M48 family.</text>
</comment>
<evidence type="ECO:0000256" key="3">
    <source>
        <dbReference type="ARBA" id="ARBA00022801"/>
    </source>
</evidence>
<evidence type="ECO:0000256" key="5">
    <source>
        <dbReference type="ARBA" id="ARBA00023049"/>
    </source>
</evidence>
<evidence type="ECO:0000256" key="6">
    <source>
        <dbReference type="RuleBase" id="RU003983"/>
    </source>
</evidence>
<dbReference type="OrthoDB" id="7338723at2"/>
<keyword evidence="9" id="KW-1185">Reference proteome</keyword>
<dbReference type="EMBL" id="BMKN01000001">
    <property type="protein sequence ID" value="GGE47839.1"/>
    <property type="molecule type" value="Genomic_DNA"/>
</dbReference>
<comment type="cofactor">
    <cofactor evidence="6">
        <name>Zn(2+)</name>
        <dbReference type="ChEBI" id="CHEBI:29105"/>
    </cofactor>
    <text evidence="6">Binds 1 zinc ion per subunit.</text>
</comment>
<reference evidence="8" key="2">
    <citation type="submission" date="2020-09" db="EMBL/GenBank/DDBJ databases">
        <authorList>
            <person name="Sun Q."/>
            <person name="Zhou Y."/>
        </authorList>
    </citation>
    <scope>NUCLEOTIDE SEQUENCE</scope>
    <source>
        <strain evidence="8">CGMCC 1.16012</strain>
    </source>
</reference>
<organism evidence="8 9">
    <name type="scientific">Actibacterium pelagium</name>
    <dbReference type="NCBI Taxonomy" id="2029103"/>
    <lineage>
        <taxon>Bacteria</taxon>
        <taxon>Pseudomonadati</taxon>
        <taxon>Pseudomonadota</taxon>
        <taxon>Alphaproteobacteria</taxon>
        <taxon>Rhodobacterales</taxon>
        <taxon>Roseobacteraceae</taxon>
        <taxon>Actibacterium</taxon>
    </lineage>
</organism>
<dbReference type="GO" id="GO:0004222">
    <property type="term" value="F:metalloendopeptidase activity"/>
    <property type="evidence" value="ECO:0007669"/>
    <property type="project" value="InterPro"/>
</dbReference>
<protein>
    <submittedName>
        <fullName evidence="8">Peptidase M48</fullName>
    </submittedName>
</protein>